<dbReference type="GO" id="GO:0042048">
    <property type="term" value="P:olfactory behavior"/>
    <property type="evidence" value="ECO:0007669"/>
    <property type="project" value="TreeGrafter"/>
</dbReference>
<evidence type="ECO:0000313" key="2">
    <source>
        <dbReference type="Proteomes" id="UP000095282"/>
    </source>
</evidence>
<dbReference type="GO" id="GO:0005886">
    <property type="term" value="C:plasma membrane"/>
    <property type="evidence" value="ECO:0007669"/>
    <property type="project" value="TreeGrafter"/>
</dbReference>
<feature type="transmembrane region" description="Helical" evidence="1">
    <location>
        <begin position="121"/>
        <end position="146"/>
    </location>
</feature>
<dbReference type="eggNOG" id="ENOG502TG2U">
    <property type="taxonomic scope" value="Eukaryota"/>
</dbReference>
<dbReference type="Proteomes" id="UP000095282">
    <property type="component" value="Unplaced"/>
</dbReference>
<feature type="transmembrane region" description="Helical" evidence="1">
    <location>
        <begin position="204"/>
        <end position="225"/>
    </location>
</feature>
<feature type="transmembrane region" description="Helical" evidence="1">
    <location>
        <begin position="167"/>
        <end position="192"/>
    </location>
</feature>
<dbReference type="InterPro" id="IPR019428">
    <property type="entry name" value="7TM_GPCR_serpentine_rcpt_Str"/>
</dbReference>
<name>A0A1I7U2J9_9PELO</name>
<keyword evidence="1" id="KW-0472">Membrane</keyword>
<sequence>MAVSPYLRICQFACFFIAIFANTLLLYLIRIRAGKSFGRNNKLYYFEGYKVYLWFLPPFVLFTIWASSIYFNFGPTDAKRDYFRNVTMELYDEDIDKIAFIAPLYFTRGEDGKRQFNVLDLYGAFLSCNIMSLCFTTCIVCAYKTYKKLNDFSIQMSKRTRSLNKQLFWTLGLQTLLPCLTQYLPVGLVFILPLFEIEVGKAGNLVGVTCCLYPAMDPLIAIFMIDRFRNFVFRKESPSTTKSSKVSAMNSDSSAGK</sequence>
<dbReference type="GO" id="GO:0038022">
    <property type="term" value="F:G protein-coupled olfactory receptor activity"/>
    <property type="evidence" value="ECO:0007669"/>
    <property type="project" value="TreeGrafter"/>
</dbReference>
<proteinExistence type="predicted"/>
<keyword evidence="2" id="KW-1185">Reference proteome</keyword>
<dbReference type="SUPFAM" id="SSF81321">
    <property type="entry name" value="Family A G protein-coupled receptor-like"/>
    <property type="match status" value="1"/>
</dbReference>
<dbReference type="PANTHER" id="PTHR22943:SF41">
    <property type="entry name" value="SEVEN TM RECEPTOR"/>
    <property type="match status" value="1"/>
</dbReference>
<feature type="transmembrane region" description="Helical" evidence="1">
    <location>
        <begin position="6"/>
        <end position="30"/>
    </location>
</feature>
<protein>
    <submittedName>
        <fullName evidence="3">Seven TM Receptor</fullName>
    </submittedName>
</protein>
<feature type="transmembrane region" description="Helical" evidence="1">
    <location>
        <begin position="51"/>
        <end position="73"/>
    </location>
</feature>
<keyword evidence="1" id="KW-0812">Transmembrane</keyword>
<dbReference type="PANTHER" id="PTHR22943">
    <property type="entry name" value="7-TRANSMEMBRANE DOMAIN RECEPTOR C.ELEGANS"/>
    <property type="match status" value="1"/>
</dbReference>
<dbReference type="WBParaSite" id="Csp11.Scaffold629.g14205.t1">
    <property type="protein sequence ID" value="Csp11.Scaffold629.g14205.t1"/>
    <property type="gene ID" value="Csp11.Scaffold629.g14205"/>
</dbReference>
<accession>A0A1I7U2J9</accession>
<reference evidence="3" key="1">
    <citation type="submission" date="2016-11" db="UniProtKB">
        <authorList>
            <consortium name="WormBaseParasite"/>
        </authorList>
    </citation>
    <scope>IDENTIFICATION</scope>
</reference>
<evidence type="ECO:0000313" key="3">
    <source>
        <dbReference type="WBParaSite" id="Csp11.Scaffold629.g14205.t1"/>
    </source>
</evidence>
<dbReference type="AlphaFoldDB" id="A0A1I7U2J9"/>
<organism evidence="2 3">
    <name type="scientific">Caenorhabditis tropicalis</name>
    <dbReference type="NCBI Taxonomy" id="1561998"/>
    <lineage>
        <taxon>Eukaryota</taxon>
        <taxon>Metazoa</taxon>
        <taxon>Ecdysozoa</taxon>
        <taxon>Nematoda</taxon>
        <taxon>Chromadorea</taxon>
        <taxon>Rhabditida</taxon>
        <taxon>Rhabditina</taxon>
        <taxon>Rhabditomorpha</taxon>
        <taxon>Rhabditoidea</taxon>
        <taxon>Rhabditidae</taxon>
        <taxon>Peloderinae</taxon>
        <taxon>Caenorhabditis</taxon>
    </lineage>
</organism>
<dbReference type="STRING" id="1561998.A0A1I7U2J9"/>
<dbReference type="Pfam" id="PF10326">
    <property type="entry name" value="7TM_GPCR_Str"/>
    <property type="match status" value="1"/>
</dbReference>
<evidence type="ECO:0000256" key="1">
    <source>
        <dbReference type="SAM" id="Phobius"/>
    </source>
</evidence>
<keyword evidence="1" id="KW-1133">Transmembrane helix</keyword>